<accession>A0A9E7J992</accession>
<reference evidence="1" key="1">
    <citation type="submission" date="2022-05" db="EMBL/GenBank/DDBJ databases">
        <title>The Musa troglodytarum L. genome provides insights into the mechanism of non-climacteric behaviour and enrichment of carotenoids.</title>
        <authorList>
            <person name="Wang J."/>
        </authorList>
    </citation>
    <scope>NUCLEOTIDE SEQUENCE</scope>
    <source>
        <tissue evidence="1">Leaf</tissue>
    </source>
</reference>
<sequence>MTSCKRCAVFTQRKLLLTLGFIVEEKGSTFAGKDWRKPTSNGVSEKNAKERIPQIRGVLEAIPVRKVGFTANSSLTPRLCGVIPERRFLSGGVPVVTGRKILKEGQGFQFKKAN</sequence>
<dbReference type="Proteomes" id="UP001055439">
    <property type="component" value="Chromosome 1"/>
</dbReference>
<organism evidence="1 2">
    <name type="scientific">Musa troglodytarum</name>
    <name type="common">fe'i banana</name>
    <dbReference type="NCBI Taxonomy" id="320322"/>
    <lineage>
        <taxon>Eukaryota</taxon>
        <taxon>Viridiplantae</taxon>
        <taxon>Streptophyta</taxon>
        <taxon>Embryophyta</taxon>
        <taxon>Tracheophyta</taxon>
        <taxon>Spermatophyta</taxon>
        <taxon>Magnoliopsida</taxon>
        <taxon>Liliopsida</taxon>
        <taxon>Zingiberales</taxon>
        <taxon>Musaceae</taxon>
        <taxon>Musa</taxon>
    </lineage>
</organism>
<proteinExistence type="predicted"/>
<dbReference type="EMBL" id="CP097502">
    <property type="protein sequence ID" value="URD72571.1"/>
    <property type="molecule type" value="Genomic_DNA"/>
</dbReference>
<protein>
    <submittedName>
        <fullName evidence="1">Uncharacterized protein</fullName>
    </submittedName>
</protein>
<gene>
    <name evidence="1" type="ORF">MUK42_36946</name>
</gene>
<keyword evidence="2" id="KW-1185">Reference proteome</keyword>
<name>A0A9E7J992_9LILI</name>
<dbReference type="AlphaFoldDB" id="A0A9E7J992"/>
<evidence type="ECO:0000313" key="2">
    <source>
        <dbReference type="Proteomes" id="UP001055439"/>
    </source>
</evidence>
<evidence type="ECO:0000313" key="1">
    <source>
        <dbReference type="EMBL" id="URD72571.1"/>
    </source>
</evidence>